<dbReference type="GO" id="GO:0019239">
    <property type="term" value="F:deaminase activity"/>
    <property type="evidence" value="ECO:0007669"/>
    <property type="project" value="TreeGrafter"/>
</dbReference>
<reference evidence="2 3" key="1">
    <citation type="journal article" date="2024" name="BMC Genomics">
        <title>De novo assembly and annotation of Popillia japonica's genome with initial clues to its potential as an invasive pest.</title>
        <authorList>
            <person name="Cucini C."/>
            <person name="Boschi S."/>
            <person name="Funari R."/>
            <person name="Cardaioli E."/>
            <person name="Iannotti N."/>
            <person name="Marturano G."/>
            <person name="Paoli F."/>
            <person name="Bruttini M."/>
            <person name="Carapelli A."/>
            <person name="Frati F."/>
            <person name="Nardi F."/>
        </authorList>
    </citation>
    <scope>NUCLEOTIDE SEQUENCE [LARGE SCALE GENOMIC DNA]</scope>
    <source>
        <strain evidence="2">DMR45628</strain>
    </source>
</reference>
<dbReference type="Proteomes" id="UP001458880">
    <property type="component" value="Unassembled WGS sequence"/>
</dbReference>
<evidence type="ECO:0000256" key="1">
    <source>
        <dbReference type="ARBA" id="ARBA00010552"/>
    </source>
</evidence>
<dbReference type="AlphaFoldDB" id="A0AAW1LTH4"/>
<dbReference type="Pfam" id="PF01042">
    <property type="entry name" value="Ribonuc_L-PSP"/>
    <property type="match status" value="1"/>
</dbReference>
<accession>A0AAW1LTH4</accession>
<dbReference type="FunFam" id="3.30.1330.40:FF:000001">
    <property type="entry name" value="L-PSP family endoribonuclease"/>
    <property type="match status" value="1"/>
</dbReference>
<protein>
    <submittedName>
        <fullName evidence="2">Endoribonuclease L-psp</fullName>
    </submittedName>
</protein>
<proteinExistence type="inferred from homology"/>
<comment type="caution">
    <text evidence="2">The sequence shown here is derived from an EMBL/GenBank/DDBJ whole genome shotgun (WGS) entry which is preliminary data.</text>
</comment>
<dbReference type="GO" id="GO:0005829">
    <property type="term" value="C:cytosol"/>
    <property type="evidence" value="ECO:0007669"/>
    <property type="project" value="TreeGrafter"/>
</dbReference>
<dbReference type="PROSITE" id="PS01094">
    <property type="entry name" value="UPF0076"/>
    <property type="match status" value="1"/>
</dbReference>
<dbReference type="NCBIfam" id="TIGR00004">
    <property type="entry name" value="Rid family detoxifying hydrolase"/>
    <property type="match status" value="1"/>
</dbReference>
<dbReference type="PANTHER" id="PTHR11803">
    <property type="entry name" value="2-IMINOBUTANOATE/2-IMINOPROPANOATE DEAMINASE RIDA"/>
    <property type="match status" value="1"/>
</dbReference>
<organism evidence="2 3">
    <name type="scientific">Popillia japonica</name>
    <name type="common">Japanese beetle</name>
    <dbReference type="NCBI Taxonomy" id="7064"/>
    <lineage>
        <taxon>Eukaryota</taxon>
        <taxon>Metazoa</taxon>
        <taxon>Ecdysozoa</taxon>
        <taxon>Arthropoda</taxon>
        <taxon>Hexapoda</taxon>
        <taxon>Insecta</taxon>
        <taxon>Pterygota</taxon>
        <taxon>Neoptera</taxon>
        <taxon>Endopterygota</taxon>
        <taxon>Coleoptera</taxon>
        <taxon>Polyphaga</taxon>
        <taxon>Scarabaeiformia</taxon>
        <taxon>Scarabaeidae</taxon>
        <taxon>Rutelinae</taxon>
        <taxon>Popillia</taxon>
    </lineage>
</organism>
<dbReference type="Gene3D" id="3.30.1330.40">
    <property type="entry name" value="RutC-like"/>
    <property type="match status" value="1"/>
</dbReference>
<gene>
    <name evidence="2" type="ORF">QE152_g10765</name>
</gene>
<comment type="similarity">
    <text evidence="1">Belongs to the RutC family.</text>
</comment>
<dbReference type="PANTHER" id="PTHR11803:SF39">
    <property type="entry name" value="2-IMINOBUTANOATE_2-IMINOPROPANOATE DEAMINASE"/>
    <property type="match status" value="1"/>
</dbReference>
<keyword evidence="3" id="KW-1185">Reference proteome</keyword>
<dbReference type="EMBL" id="JASPKY010000101">
    <property type="protein sequence ID" value="KAK9737327.1"/>
    <property type="molecule type" value="Genomic_DNA"/>
</dbReference>
<dbReference type="GO" id="GO:0005739">
    <property type="term" value="C:mitochondrion"/>
    <property type="evidence" value="ECO:0007669"/>
    <property type="project" value="TreeGrafter"/>
</dbReference>
<dbReference type="SUPFAM" id="SSF55298">
    <property type="entry name" value="YjgF-like"/>
    <property type="match status" value="1"/>
</dbReference>
<evidence type="ECO:0000313" key="2">
    <source>
        <dbReference type="EMBL" id="KAK9737327.1"/>
    </source>
</evidence>
<dbReference type="InterPro" id="IPR019897">
    <property type="entry name" value="RidA_CS"/>
</dbReference>
<sequence>MSTTTRRIIFTTEAPKPVAPYNQAIVVDQTVYLSGVVGLDKDTMKLVEGGAAAEARQALQHIGRILEAAGSSYDKVIKTTIYLNDIKDYTAVNEVYKEYFTKDFPARSAFQVGKLPLGAKVEIEVVAVNGVVKLIPAKL</sequence>
<dbReference type="CDD" id="cd00448">
    <property type="entry name" value="YjgF_YER057c_UK114_family"/>
    <property type="match status" value="1"/>
</dbReference>
<dbReference type="InterPro" id="IPR006056">
    <property type="entry name" value="RidA"/>
</dbReference>
<dbReference type="InterPro" id="IPR006175">
    <property type="entry name" value="YjgF/YER057c/UK114"/>
</dbReference>
<evidence type="ECO:0000313" key="3">
    <source>
        <dbReference type="Proteomes" id="UP001458880"/>
    </source>
</evidence>
<dbReference type="InterPro" id="IPR035959">
    <property type="entry name" value="RutC-like_sf"/>
</dbReference>
<name>A0AAW1LTH4_POPJA</name>